<gene>
    <name evidence="1" type="ORF">BC343_00665</name>
</gene>
<accession>A0A1S9PKZ2</accession>
<evidence type="ECO:0000313" key="2">
    <source>
        <dbReference type="Proteomes" id="UP000189739"/>
    </source>
</evidence>
<dbReference type="OrthoDB" id="9891450at2"/>
<sequence length="114" mass="13042">MATLYKMLVNEANPRLTDRTNAALSKLSGKIYHINNTSIIFHPPGSYYQLGIAEFVYRNNNRVKGLYTVYIKNNTVYVSLSSLDMVNVIDAPYKLFFDELRKIVTGEIPEMQMA</sequence>
<dbReference type="RefSeq" id="WP_078345792.1">
    <property type="nucleotide sequence ID" value="NZ_MBTF01000001.1"/>
</dbReference>
<evidence type="ECO:0000313" key="1">
    <source>
        <dbReference type="EMBL" id="OOQ61621.1"/>
    </source>
</evidence>
<keyword evidence="2" id="KW-1185">Reference proteome</keyword>
<dbReference type="Proteomes" id="UP000189739">
    <property type="component" value="Unassembled WGS sequence"/>
</dbReference>
<organism evidence="1 2">
    <name type="scientific">Mucilaginibacter pedocola</name>
    <dbReference type="NCBI Taxonomy" id="1792845"/>
    <lineage>
        <taxon>Bacteria</taxon>
        <taxon>Pseudomonadati</taxon>
        <taxon>Bacteroidota</taxon>
        <taxon>Sphingobacteriia</taxon>
        <taxon>Sphingobacteriales</taxon>
        <taxon>Sphingobacteriaceae</taxon>
        <taxon>Mucilaginibacter</taxon>
    </lineage>
</organism>
<reference evidence="1 2" key="1">
    <citation type="submission" date="2016-07" db="EMBL/GenBank/DDBJ databases">
        <title>Genomic analysis of zinc-resistant bacterium Mucilaginibacter pedocola TBZ30.</title>
        <authorList>
            <person name="Huang J."/>
            <person name="Tang J."/>
        </authorList>
    </citation>
    <scope>NUCLEOTIDE SEQUENCE [LARGE SCALE GENOMIC DNA]</scope>
    <source>
        <strain evidence="1 2">TBZ30</strain>
    </source>
</reference>
<dbReference type="STRING" id="1792845.BC343_00665"/>
<name>A0A1S9PKZ2_9SPHI</name>
<protein>
    <submittedName>
        <fullName evidence="1">Uncharacterized protein</fullName>
    </submittedName>
</protein>
<proteinExistence type="predicted"/>
<comment type="caution">
    <text evidence="1">The sequence shown here is derived from an EMBL/GenBank/DDBJ whole genome shotgun (WGS) entry which is preliminary data.</text>
</comment>
<dbReference type="AlphaFoldDB" id="A0A1S9PKZ2"/>
<dbReference type="EMBL" id="MBTF01000001">
    <property type="protein sequence ID" value="OOQ61621.1"/>
    <property type="molecule type" value="Genomic_DNA"/>
</dbReference>